<evidence type="ECO:0000313" key="2">
    <source>
        <dbReference type="Proteomes" id="UP000001359"/>
    </source>
</evidence>
<organismHost>
    <name type="scientific">Spodoptera frugiperda</name>
    <name type="common">Fall armyworm</name>
    <dbReference type="NCBI Taxonomy" id="7108"/>
</organismHost>
<reference evidence="1 2" key="12">
    <citation type="journal article" date="1997" name="Virus Genes">
        <title>The DNA sequence of Chilo iridescent virus between the genome coordinates 0.101 and 0.391; similarities in coding strategy between insect and vertebrate iridoviruses.</title>
        <authorList>
            <person name="Bahr U."/>
            <person name="Tidona C.A."/>
            <person name="Darai G."/>
        </authorList>
    </citation>
    <scope>NUCLEOTIDE SEQUENCE [LARGE SCALE GENOMIC DNA]</scope>
</reference>
<reference evidence="1 2" key="1">
    <citation type="journal article" date="1984" name="J. Virol.">
        <title>DNA analysis of insect iridescent virus 6: evidence for circular permutation and terminal redundancy.</title>
        <authorList>
            <person name="Delius H."/>
            <person name="Darai G."/>
            <person name="Fluegel R.M."/>
        </authorList>
    </citation>
    <scope>NUCLEOTIDE SEQUENCE [LARGE SCALE GENOMIC DNA]</scope>
</reference>
<proteinExistence type="predicted"/>
<accession>Q91FE1</accession>
<reference evidence="1 2" key="7">
    <citation type="journal article" date="1993" name="J. Gen. Virol.">
        <title>Identification of the gene encoding the major capsid protein of insect iridescent virus type 6 by polymerase chain reaction.</title>
        <authorList>
            <person name="Stohwasser R."/>
            <person name="Raab K."/>
            <person name="Schnitzler P."/>
            <person name="Janssen W."/>
            <person name="Darai G."/>
        </authorList>
    </citation>
    <scope>NUCLEOTIDE SEQUENCE [LARGE SCALE GENOMIC DNA]</scope>
</reference>
<dbReference type="KEGG" id="vg:1733106"/>
<name>Q91FE1_IIV6</name>
<protein>
    <submittedName>
        <fullName evidence="1">383L</fullName>
    </submittedName>
</protein>
<reference evidence="1 2" key="8">
    <citation type="journal article" date="1994" name="Intervirology">
        <title>Identification of the primary structure and the coding capacity of the genome of insect iridescent virus type 6 between the genome coordinates 0.310 and 0.347 (7990 bp).</title>
        <authorList>
            <person name="Sonntag K.C."/>
            <person name="Schnitzler P."/>
            <person name="Janssen W."/>
            <person name="Darai G."/>
        </authorList>
    </citation>
    <scope>NUCLEOTIDE SEQUENCE [LARGE SCALE GENOMIC DNA]</scope>
</reference>
<reference evidence="1 2" key="14">
    <citation type="journal article" date="1999" name="Virus Genes">
        <title>Identification of a gene cluster within the genome of Chilo iridescent virus encoding enzymes involved in viral DNA replication and processing.</title>
        <authorList>
            <person name="Muller K."/>
            <person name="Tidona C.A."/>
            <person name="Darai G."/>
        </authorList>
    </citation>
    <scope>NUCLEOTIDE SEQUENCE [LARGE SCALE GENOMIC DNA]</scope>
</reference>
<dbReference type="GeneID" id="1733106"/>
<dbReference type="EMBL" id="AF303741">
    <property type="protein sequence ID" value="AAK82243.1"/>
    <property type="molecule type" value="Genomic_DNA"/>
</dbReference>
<evidence type="ECO:0000313" key="1">
    <source>
        <dbReference type="EMBL" id="AAK82243.1"/>
    </source>
</evidence>
<organismHost>
    <name type="scientific">Chilo suppressalis</name>
    <name type="common">Asiatic rice borer moth</name>
    <dbReference type="NCBI Taxonomy" id="168631"/>
</organismHost>
<dbReference type="Proteomes" id="UP000001359">
    <property type="component" value="Segment"/>
</dbReference>
<reference evidence="1 2" key="11">
    <citation type="journal article" date="1994" name="Virus Genes">
        <title>Chilo iridescent virus encodes a putative helicase belonging to a distinct family within the "DEAD/H" superfamily: implications for the evolution of large DNA viruses.</title>
        <authorList>
            <person name="Sonntag K.C."/>
            <person name="Schnitzler P."/>
            <person name="Koonin E.V."/>
            <person name="Darai G."/>
        </authorList>
    </citation>
    <scope>NUCLEOTIDE SEQUENCE [LARGE SCALE GENOMIC DNA]</scope>
</reference>
<reference evidence="1 2" key="4">
    <citation type="journal article" date="1988" name="Virology">
        <title>Identification and characterization of the repetitive DNA element in the genome of insect iridescent virus type 6.</title>
        <authorList>
            <person name="Fischer M."/>
            <person name="Schnitzler P."/>
            <person name="Delius H."/>
            <person name="Darai G."/>
        </authorList>
    </citation>
    <scope>NUCLEOTIDE SEQUENCE [LARGE SCALE GENOMIC DNA]</scope>
</reference>
<dbReference type="RefSeq" id="NP_149846.1">
    <property type="nucleotide sequence ID" value="NC_003038.1"/>
</dbReference>
<reference evidence="1 2" key="3">
    <citation type="journal article" date="1987" name="Virology">
        <title>Molecular cloning and physical mapping of the genome of insect iridescent virus type 6: further evidence for circular permutation of the viral genome.</title>
        <authorList>
            <person name="Schnitzler P."/>
            <person name="Soltau J.B."/>
            <person name="Fischer M."/>
            <person name="Reisner H."/>
            <person name="Scholz J."/>
            <person name="Delius H."/>
            <person name="Darai G."/>
        </authorList>
    </citation>
    <scope>NUCLEOTIDE SEQUENCE [LARGE SCALE GENOMIC DNA]</scope>
</reference>
<reference evidence="1 2" key="13">
    <citation type="journal article" date="1998" name="Virus Genes">
        <title>Identification of a thymidylate synthase gene within the genome of Chilo iridescent virus.</title>
        <authorList>
            <person name="Muller K."/>
            <person name="Tidona C.A."/>
            <person name="Bahr U."/>
            <person name="Darai G."/>
        </authorList>
    </citation>
    <scope>NUCLEOTIDE SEQUENCE [LARGE SCALE GENOMIC DNA]</scope>
</reference>
<sequence length="42" mass="5286">MRSRLNCLFSSNKHSYNILYVLIHTKCWKFLKIFQIYKNTWF</sequence>
<organism evidence="1 2">
    <name type="scientific">Invertebrate iridescent virus 6</name>
    <name type="common">IIV-6</name>
    <name type="synonym">Chilo iridescent virus</name>
    <dbReference type="NCBI Taxonomy" id="176652"/>
    <lineage>
        <taxon>Viruses</taxon>
        <taxon>Varidnaviria</taxon>
        <taxon>Bamfordvirae</taxon>
        <taxon>Nucleocytoviricota</taxon>
        <taxon>Megaviricetes</taxon>
        <taxon>Pimascovirales</taxon>
        <taxon>Pimascovirales incertae sedis</taxon>
        <taxon>Iridoviridae</taxon>
        <taxon>Betairidovirinae</taxon>
        <taxon>Iridovirus</taxon>
        <taxon>Iridovirus chilo1</taxon>
    </lineage>
</organism>
<keyword evidence="2" id="KW-1185">Reference proteome</keyword>
<reference evidence="1 2" key="2">
    <citation type="journal article" date="1986" name="Med. Microbiol. Immunol.">
        <title>Insect iridescent virus type 6 induced toxic degenerative hepatitis in mice.</title>
        <authorList>
            <person name="Lorbacher de Ruiz H."/>
            <person name="Gelderblom H."/>
            <person name="Hofmann W."/>
            <person name="Darai G."/>
        </authorList>
    </citation>
    <scope>NUCLEOTIDE SEQUENCE [LARGE SCALE GENOMIC DNA]</scope>
</reference>
<organismHost>
    <name type="scientific">Acheta domesticus</name>
    <name type="common">House cricket</name>
    <dbReference type="NCBI Taxonomy" id="6997"/>
</organismHost>
<reference evidence="1 2" key="5">
    <citation type="journal article" date="1992" name="Virus Genes">
        <title>Identification and mapping of origins of DNA replication within the DNA sequences of the genome of insect iridescent virus type 6.</title>
        <authorList>
            <person name="Handermann M."/>
            <person name="Schnitzler P."/>
            <person name="Rosen-Wolff A."/>
            <person name="Raab K."/>
            <person name="Sonntag K.C."/>
            <person name="Darai G."/>
        </authorList>
    </citation>
    <scope>NUCLEOTIDE SEQUENCE [LARGE SCALE GENOMIC DNA]</scope>
</reference>
<organismHost>
    <name type="scientific">Gryllus bimaculatus</name>
    <name type="common">Two-spotted cricket</name>
    <dbReference type="NCBI Taxonomy" id="6999"/>
</organismHost>
<reference evidence="1 2" key="15">
    <citation type="journal article" date="2001" name="Virology">
        <title>Analysis of the first complete DNA sequence of an invertebrate iridovirus: coding strategy of the genome of Chilo iridescent virus.</title>
        <authorList>
            <person name="Jakob N.J."/>
            <person name="Muller K."/>
            <person name="Bahr U."/>
            <person name="Darai G."/>
        </authorList>
    </citation>
    <scope>NUCLEOTIDE SEQUENCE [LARGE SCALE GENOMIC DNA]</scope>
</reference>
<reference evidence="1 2" key="9">
    <citation type="journal article" date="1994" name="J. Gen. Virol.">
        <title>Insect iridescent virus type 6 encodes a polypeptide related to the largest subunit of eukaryotic RNA polymerase II.</title>
        <authorList>
            <person name="Schnitzler P."/>
            <person name="Sonntag K.C."/>
            <person name="Muller M."/>
            <person name="Janssen W."/>
            <person name="Bugert J.J."/>
            <person name="Koonin E.V."/>
            <person name="Darai G."/>
        </authorList>
    </citation>
    <scope>NUCLEOTIDE SEQUENCE [LARGE SCALE GENOMIC DNA]</scope>
</reference>
<reference evidence="1 2" key="10">
    <citation type="journal article" date="1994" name="Nucleic Acids Res.">
        <title>Identification of genes encoding zinc finger proteins, non-histone chromosomal HMG protein homologue, and a putative GTP phosphohydrolase in the genome of Chilo iridescent virus.</title>
        <authorList>
            <person name="Schnitzler P."/>
            <person name="Hug M."/>
            <person name="Handermann M."/>
            <person name="Janssen W."/>
            <person name="Koonin E.V."/>
            <person name="Delius H."/>
            <person name="Darai C."/>
        </authorList>
    </citation>
    <scope>NUCLEOTIDE SEQUENCE [LARGE SCALE GENOMIC DNA]</scope>
</reference>
<organismHost>
    <name type="scientific">Gryllus campestris</name>
    <dbReference type="NCBI Taxonomy" id="58607"/>
</organismHost>
<reference evidence="1 2" key="6">
    <citation type="journal article" date="1992" name="Virus Genes">
        <title>Characterization of the third origin of DNA replication of the genome of insect iridescent virus type 6.</title>
        <authorList>
            <person name="Sonntag K.C."/>
            <person name="Darai G."/>
        </authorList>
    </citation>
    <scope>NUCLEOTIDE SEQUENCE [LARGE SCALE GENOMIC DNA]</scope>
</reference>